<dbReference type="InterPro" id="IPR037171">
    <property type="entry name" value="NagB/RpiA_transferase-like"/>
</dbReference>
<keyword evidence="2" id="KW-0805">Transcription regulation</keyword>
<dbReference type="InterPro" id="IPR051054">
    <property type="entry name" value="SorC_transcr_regulators"/>
</dbReference>
<dbReference type="Pfam" id="PF04198">
    <property type="entry name" value="Sugar-bind"/>
    <property type="match status" value="1"/>
</dbReference>
<dbReference type="InterPro" id="IPR007324">
    <property type="entry name" value="Sugar-bd_dom_put"/>
</dbReference>
<keyword evidence="4" id="KW-0804">Transcription</keyword>
<keyword evidence="8" id="KW-1185">Reference proteome</keyword>
<accession>A0A1H9S5N9</accession>
<dbReference type="SUPFAM" id="SSF100950">
    <property type="entry name" value="NagB/RpiA/CoA transferase-like"/>
    <property type="match status" value="1"/>
</dbReference>
<keyword evidence="3" id="KW-0238">DNA-binding</keyword>
<dbReference type="PANTHER" id="PTHR34294">
    <property type="entry name" value="TRANSCRIPTIONAL REGULATOR-RELATED"/>
    <property type="match status" value="1"/>
</dbReference>
<evidence type="ECO:0000313" key="8">
    <source>
        <dbReference type="Proteomes" id="UP000199687"/>
    </source>
</evidence>
<dbReference type="GO" id="GO:0003677">
    <property type="term" value="F:DNA binding"/>
    <property type="evidence" value="ECO:0007669"/>
    <property type="project" value="UniProtKB-KW"/>
</dbReference>
<dbReference type="Gene3D" id="3.40.50.1360">
    <property type="match status" value="1"/>
</dbReference>
<evidence type="ECO:0000256" key="2">
    <source>
        <dbReference type="ARBA" id="ARBA00023015"/>
    </source>
</evidence>
<dbReference type="PANTHER" id="PTHR34294:SF5">
    <property type="entry name" value="CENTRAL GLYCOLYTIC GENES REGULATOR"/>
    <property type="match status" value="1"/>
</dbReference>
<evidence type="ECO:0000256" key="1">
    <source>
        <dbReference type="ARBA" id="ARBA00010466"/>
    </source>
</evidence>
<dbReference type="EMBL" id="FOGL01000010">
    <property type="protein sequence ID" value="SER80307.1"/>
    <property type="molecule type" value="Genomic_DNA"/>
</dbReference>
<gene>
    <name evidence="7" type="ORF">SAMN04487944_11099</name>
</gene>
<evidence type="ECO:0000259" key="5">
    <source>
        <dbReference type="Pfam" id="PF04198"/>
    </source>
</evidence>
<protein>
    <submittedName>
        <fullName evidence="7">Central glycolytic genes regulator</fullName>
    </submittedName>
</protein>
<evidence type="ECO:0000313" key="7">
    <source>
        <dbReference type="EMBL" id="SER80307.1"/>
    </source>
</evidence>
<evidence type="ECO:0000259" key="6">
    <source>
        <dbReference type="Pfam" id="PF21715"/>
    </source>
</evidence>
<dbReference type="Proteomes" id="UP000199687">
    <property type="component" value="Unassembled WGS sequence"/>
</dbReference>
<dbReference type="GO" id="GO:0030246">
    <property type="term" value="F:carbohydrate binding"/>
    <property type="evidence" value="ECO:0007669"/>
    <property type="project" value="InterPro"/>
</dbReference>
<comment type="similarity">
    <text evidence="1">Belongs to the SorC transcriptional regulatory family.</text>
</comment>
<dbReference type="SUPFAM" id="SSF46785">
    <property type="entry name" value="Winged helix' DNA-binding domain"/>
    <property type="match status" value="1"/>
</dbReference>
<dbReference type="AlphaFoldDB" id="A0A1H9S5N9"/>
<feature type="domain" description="Sugar-binding" evidence="5">
    <location>
        <begin position="95"/>
        <end position="338"/>
    </location>
</feature>
<proteinExistence type="inferred from homology"/>
<dbReference type="InterPro" id="IPR036390">
    <property type="entry name" value="WH_DNA-bd_sf"/>
</dbReference>
<sequence length="342" mass="38242">MKELLYIQEKLFPDLLDVIQKRYKILQYIQRMQPIGRRSLSDNIQIKERVVRSETEFLNKHGFIVVTSKGMQVTEEGDMIIEKLTEFMNGISEFSVLESQIKDKLQLEQVIIVAGNSDEQTSVKEELGKACVQFLNTILTSNQTIAVTGGTSMAEVANQMKPLLHAPNCTFVPARGGLGEQVENQANTICSQMAKKANGNYRMLYVPDPLSEESYHSIIEEPAIKDILEMIHDARIVLHSIGDAFTMAKRRKASDEVLQKLKTGNAVSEAFGYYLDEQGELVYKVRTVGMQIEDLEHAQYVIAVAGGKSKAKAIQSYFKQGKSNVLITDEAAAKEMLKGNSL</sequence>
<evidence type="ECO:0000256" key="4">
    <source>
        <dbReference type="ARBA" id="ARBA00023163"/>
    </source>
</evidence>
<dbReference type="Pfam" id="PF21715">
    <property type="entry name" value="CggR_N"/>
    <property type="match status" value="1"/>
</dbReference>
<dbReference type="OrthoDB" id="9793820at2"/>
<dbReference type="InterPro" id="IPR036388">
    <property type="entry name" value="WH-like_DNA-bd_sf"/>
</dbReference>
<dbReference type="STRING" id="531814.SAMN04487944_11099"/>
<reference evidence="7 8" key="1">
    <citation type="submission" date="2016-10" db="EMBL/GenBank/DDBJ databases">
        <authorList>
            <person name="de Groot N.N."/>
        </authorList>
    </citation>
    <scope>NUCLEOTIDE SEQUENCE [LARGE SCALE GENOMIC DNA]</scope>
    <source>
        <strain evidence="7 8">CGMCC 1.7727</strain>
    </source>
</reference>
<evidence type="ECO:0000256" key="3">
    <source>
        <dbReference type="ARBA" id="ARBA00023125"/>
    </source>
</evidence>
<organism evidence="7 8">
    <name type="scientific">Gracilibacillus ureilyticus</name>
    <dbReference type="NCBI Taxonomy" id="531814"/>
    <lineage>
        <taxon>Bacteria</taxon>
        <taxon>Bacillati</taxon>
        <taxon>Bacillota</taxon>
        <taxon>Bacilli</taxon>
        <taxon>Bacillales</taxon>
        <taxon>Bacillaceae</taxon>
        <taxon>Gracilibacillus</taxon>
    </lineage>
</organism>
<dbReference type="InterPro" id="IPR048715">
    <property type="entry name" value="CggR_N"/>
</dbReference>
<name>A0A1H9S5N9_9BACI</name>
<dbReference type="Gene3D" id="1.10.10.10">
    <property type="entry name" value="Winged helix-like DNA-binding domain superfamily/Winged helix DNA-binding domain"/>
    <property type="match status" value="1"/>
</dbReference>
<dbReference type="RefSeq" id="WP_089741038.1">
    <property type="nucleotide sequence ID" value="NZ_FOGL01000010.1"/>
</dbReference>
<feature type="domain" description="CggR N-terminal DNA binding" evidence="6">
    <location>
        <begin position="18"/>
        <end position="88"/>
    </location>
</feature>